<keyword evidence="4" id="KW-0560">Oxidoreductase</keyword>
<dbReference type="EMBL" id="KZ293426">
    <property type="protein sequence ID" value="PBK70427.1"/>
    <property type="molecule type" value="Genomic_DNA"/>
</dbReference>
<comment type="pathway">
    <text evidence="1">Alkaloid biosynthesis; ergot alkaloid biosynthesis.</text>
</comment>
<organism evidence="6 7">
    <name type="scientific">Armillaria solidipes</name>
    <dbReference type="NCBI Taxonomy" id="1076256"/>
    <lineage>
        <taxon>Eukaryota</taxon>
        <taxon>Fungi</taxon>
        <taxon>Dikarya</taxon>
        <taxon>Basidiomycota</taxon>
        <taxon>Agaricomycotina</taxon>
        <taxon>Agaricomycetes</taxon>
        <taxon>Agaricomycetidae</taxon>
        <taxon>Agaricales</taxon>
        <taxon>Marasmiineae</taxon>
        <taxon>Physalacriaceae</taxon>
        <taxon>Armillaria</taxon>
    </lineage>
</organism>
<dbReference type="Pfam" id="PF05368">
    <property type="entry name" value="NmrA"/>
    <property type="match status" value="1"/>
</dbReference>
<gene>
    <name evidence="6" type="ORF">ARMSODRAFT_1003561</name>
</gene>
<accession>A0A2H3C0R3</accession>
<evidence type="ECO:0000313" key="7">
    <source>
        <dbReference type="Proteomes" id="UP000218334"/>
    </source>
</evidence>
<dbReference type="Gene3D" id="3.90.25.10">
    <property type="entry name" value="UDP-galactose 4-epimerase, domain 1"/>
    <property type="match status" value="1"/>
</dbReference>
<evidence type="ECO:0000256" key="2">
    <source>
        <dbReference type="ARBA" id="ARBA00005372"/>
    </source>
</evidence>
<evidence type="ECO:0000256" key="4">
    <source>
        <dbReference type="ARBA" id="ARBA00023002"/>
    </source>
</evidence>
<dbReference type="InterPro" id="IPR019901">
    <property type="entry name" value="Ergot_alkaloid_biosynthesis"/>
</dbReference>
<keyword evidence="3" id="KW-0017">Alkaloid metabolism</keyword>
<dbReference type="GO" id="GO:0016491">
    <property type="term" value="F:oxidoreductase activity"/>
    <property type="evidence" value="ECO:0007669"/>
    <property type="project" value="UniProtKB-KW"/>
</dbReference>
<comment type="similarity">
    <text evidence="2">Belongs to the fgaFS/easG family.</text>
</comment>
<dbReference type="PANTHER" id="PTHR43162">
    <property type="match status" value="1"/>
</dbReference>
<dbReference type="NCBIfam" id="TIGR03649">
    <property type="entry name" value="ergot_EASG"/>
    <property type="match status" value="1"/>
</dbReference>
<dbReference type="UniPathway" id="UPA00327"/>
<evidence type="ECO:0000256" key="3">
    <source>
        <dbReference type="ARBA" id="ARBA00022589"/>
    </source>
</evidence>
<dbReference type="STRING" id="1076256.A0A2H3C0R3"/>
<reference evidence="7" key="1">
    <citation type="journal article" date="2017" name="Nat. Ecol. Evol.">
        <title>Genome expansion and lineage-specific genetic innovations in the forest pathogenic fungi Armillaria.</title>
        <authorList>
            <person name="Sipos G."/>
            <person name="Prasanna A.N."/>
            <person name="Walter M.C."/>
            <person name="O'Connor E."/>
            <person name="Balint B."/>
            <person name="Krizsan K."/>
            <person name="Kiss B."/>
            <person name="Hess J."/>
            <person name="Varga T."/>
            <person name="Slot J."/>
            <person name="Riley R."/>
            <person name="Boka B."/>
            <person name="Rigling D."/>
            <person name="Barry K."/>
            <person name="Lee J."/>
            <person name="Mihaltcheva S."/>
            <person name="LaButti K."/>
            <person name="Lipzen A."/>
            <person name="Waldron R."/>
            <person name="Moloney N.M."/>
            <person name="Sperisen C."/>
            <person name="Kredics L."/>
            <person name="Vagvoelgyi C."/>
            <person name="Patrignani A."/>
            <person name="Fitzpatrick D."/>
            <person name="Nagy I."/>
            <person name="Doyle S."/>
            <person name="Anderson J.B."/>
            <person name="Grigoriev I.V."/>
            <person name="Gueldener U."/>
            <person name="Muensterkoetter M."/>
            <person name="Nagy L.G."/>
        </authorList>
    </citation>
    <scope>NUCLEOTIDE SEQUENCE [LARGE SCALE GENOMIC DNA]</scope>
    <source>
        <strain evidence="7">28-4</strain>
    </source>
</reference>
<dbReference type="AlphaFoldDB" id="A0A2H3C0R3"/>
<dbReference type="Proteomes" id="UP000218334">
    <property type="component" value="Unassembled WGS sequence"/>
</dbReference>
<dbReference type="InterPro" id="IPR008030">
    <property type="entry name" value="NmrA-like"/>
</dbReference>
<evidence type="ECO:0000256" key="1">
    <source>
        <dbReference type="ARBA" id="ARBA00005107"/>
    </source>
</evidence>
<keyword evidence="7" id="KW-1185">Reference proteome</keyword>
<feature type="domain" description="NmrA-like" evidence="5">
    <location>
        <begin position="84"/>
        <end position="238"/>
    </location>
</feature>
<name>A0A2H3C0R3_9AGAR</name>
<dbReference type="InterPro" id="IPR051604">
    <property type="entry name" value="Ergot_Alk_Oxidoreductase"/>
</dbReference>
<sequence length="279" mass="30763">MTILLTGGTGKTATRIARLLKDANQPVLLTSRKGVVPEPFRGVKFDWHDPSTFENVFTTDPNIERIYLVAPGATSEVFPLMKPFIDLAVQKGVKRFVLLTASTMTDGYPLMGPKVHEYLLSLKVDYAVLRPSWFFENFLTVHLRTIKEKNTIISASADGKIGFTSADDIGDLAVSALTDEKSHNTDHIITGPELLSYDDVAAIFIEVLGRKITYTRITVEELKQRYTSFGLLEGFAGMLSSLDGLNANGGEEEIFKAPKKVTGKRTLRSFVEANKASSL</sequence>
<evidence type="ECO:0000313" key="6">
    <source>
        <dbReference type="EMBL" id="PBK70427.1"/>
    </source>
</evidence>
<dbReference type="GO" id="GO:0035835">
    <property type="term" value="P:indole alkaloid biosynthetic process"/>
    <property type="evidence" value="ECO:0007669"/>
    <property type="project" value="UniProtKB-UniPathway"/>
</dbReference>
<dbReference type="InterPro" id="IPR036291">
    <property type="entry name" value="NAD(P)-bd_dom_sf"/>
</dbReference>
<proteinExistence type="inferred from homology"/>
<dbReference type="Gene3D" id="3.40.50.720">
    <property type="entry name" value="NAD(P)-binding Rossmann-like Domain"/>
    <property type="match status" value="1"/>
</dbReference>
<dbReference type="PANTHER" id="PTHR43162:SF1">
    <property type="entry name" value="PRESTALK A DIFFERENTIATION PROTEIN A"/>
    <property type="match status" value="1"/>
</dbReference>
<evidence type="ECO:0000259" key="5">
    <source>
        <dbReference type="Pfam" id="PF05368"/>
    </source>
</evidence>
<protein>
    <submittedName>
        <fullName evidence="6">NAD(P)-binding protein</fullName>
    </submittedName>
</protein>
<dbReference type="SUPFAM" id="SSF51735">
    <property type="entry name" value="NAD(P)-binding Rossmann-fold domains"/>
    <property type="match status" value="1"/>
</dbReference>